<feature type="compositionally biased region" description="Polar residues" evidence="1">
    <location>
        <begin position="383"/>
        <end position="392"/>
    </location>
</feature>
<sequence>MAELGDTQDPTELIKGKPEAIEENARVLRARAESADSAAQGLLAVDTGSWTGPAAQTFQDKFSYEPRKWFAATDALGSAADALDDYASTLRWAQSQATEAVAAWNRGRAATQQAQSAHDQAVAQAVADNQPAPPAFSDPGEAGRQAARDMLNRARAQLSEAGDTAAGILRGAMDTAPQESSWLSDVGHTLANAGADVVNGLASFGNAALHHPLDVLGAAGGIGLTTISAAGFGGGTVLDVTGVGAVAGVPLQAVSAAGVAGGIGMTTAAMADLGQHASGDDRVEVIKKSGDTGPEPTATPKPAEGLADNFKDGVPPKASDLERYAESQGWTRTQTPNGPAKYVDENGIPRMTVKQGSARTPGSENPHVELRNEQGQRIDPQGNPVTRRSPGNHTPIEWDVP</sequence>
<protein>
    <recommendedName>
        <fullName evidence="2">Putative T7SS secretion signal domain-containing protein</fullName>
    </recommendedName>
</protein>
<proteinExistence type="predicted"/>
<dbReference type="AlphaFoldDB" id="A0A9W6R402"/>
<feature type="region of interest" description="Disordered" evidence="1">
    <location>
        <begin position="286"/>
        <end position="401"/>
    </location>
</feature>
<feature type="compositionally biased region" description="Basic and acidic residues" evidence="1">
    <location>
        <begin position="366"/>
        <end position="376"/>
    </location>
</feature>
<accession>A0A9W6R402</accession>
<dbReference type="Pfam" id="PF21725">
    <property type="entry name" value="T7SS_signal"/>
    <property type="match status" value="1"/>
</dbReference>
<organism evidence="3 4">
    <name type="scientific">Amycolatopsis taiwanensis</name>
    <dbReference type="NCBI Taxonomy" id="342230"/>
    <lineage>
        <taxon>Bacteria</taxon>
        <taxon>Bacillati</taxon>
        <taxon>Actinomycetota</taxon>
        <taxon>Actinomycetes</taxon>
        <taxon>Pseudonocardiales</taxon>
        <taxon>Pseudonocardiaceae</taxon>
        <taxon>Amycolatopsis</taxon>
    </lineage>
</organism>
<feature type="compositionally biased region" description="Polar residues" evidence="1">
    <location>
        <begin position="328"/>
        <end position="337"/>
    </location>
</feature>
<feature type="compositionally biased region" description="Polar residues" evidence="1">
    <location>
        <begin position="354"/>
        <end position="363"/>
    </location>
</feature>
<evidence type="ECO:0000256" key="1">
    <source>
        <dbReference type="SAM" id="MobiDB-lite"/>
    </source>
</evidence>
<gene>
    <name evidence="3" type="ORF">Atai01_38510</name>
</gene>
<evidence type="ECO:0000259" key="2">
    <source>
        <dbReference type="Pfam" id="PF21725"/>
    </source>
</evidence>
<keyword evidence="4" id="KW-1185">Reference proteome</keyword>
<dbReference type="RefSeq" id="WP_285487702.1">
    <property type="nucleotide sequence ID" value="NZ_BSTI01000008.1"/>
</dbReference>
<feature type="domain" description="Putative T7SS secretion signal" evidence="2">
    <location>
        <begin position="3"/>
        <end position="179"/>
    </location>
</feature>
<dbReference type="Proteomes" id="UP001165136">
    <property type="component" value="Unassembled WGS sequence"/>
</dbReference>
<evidence type="ECO:0000313" key="4">
    <source>
        <dbReference type="Proteomes" id="UP001165136"/>
    </source>
</evidence>
<dbReference type="InterPro" id="IPR049082">
    <property type="entry name" value="T7SS_signal"/>
</dbReference>
<dbReference type="EMBL" id="BSTI01000008">
    <property type="protein sequence ID" value="GLY67232.1"/>
    <property type="molecule type" value="Genomic_DNA"/>
</dbReference>
<evidence type="ECO:0000313" key="3">
    <source>
        <dbReference type="EMBL" id="GLY67232.1"/>
    </source>
</evidence>
<name>A0A9W6R402_9PSEU</name>
<reference evidence="3" key="1">
    <citation type="submission" date="2023-03" db="EMBL/GenBank/DDBJ databases">
        <title>Amycolatopsis taiwanensis NBRC 103393.</title>
        <authorList>
            <person name="Ichikawa N."/>
            <person name="Sato H."/>
            <person name="Tonouchi N."/>
        </authorList>
    </citation>
    <scope>NUCLEOTIDE SEQUENCE</scope>
    <source>
        <strain evidence="3">NBRC 103393</strain>
    </source>
</reference>
<comment type="caution">
    <text evidence="3">The sequence shown here is derived from an EMBL/GenBank/DDBJ whole genome shotgun (WGS) entry which is preliminary data.</text>
</comment>